<comment type="function">
    <text evidence="8">Part of the outer membrane protein assembly complex, which is involved in assembly and insertion of beta-barrel proteins into the outer membrane.</text>
</comment>
<comment type="subcellular location">
    <subcellularLocation>
        <location evidence="8">Cell outer membrane</location>
    </subcellularLocation>
    <subcellularLocation>
        <location evidence="1">Membrane</location>
    </subcellularLocation>
</comment>
<keyword evidence="7 8" id="KW-0998">Cell outer membrane</keyword>
<dbReference type="Gene3D" id="3.10.20.310">
    <property type="entry name" value="membrane protein fhac"/>
    <property type="match status" value="5"/>
</dbReference>
<comment type="similarity">
    <text evidence="8">Belongs to the BamA family.</text>
</comment>
<evidence type="ECO:0000256" key="7">
    <source>
        <dbReference type="ARBA" id="ARBA00023237"/>
    </source>
</evidence>
<feature type="transmembrane region" description="Helical" evidence="10">
    <location>
        <begin position="20"/>
        <end position="38"/>
    </location>
</feature>
<keyword evidence="5 8" id="KW-0677">Repeat</keyword>
<evidence type="ECO:0000256" key="9">
    <source>
        <dbReference type="NCBIfam" id="TIGR03303"/>
    </source>
</evidence>
<evidence type="ECO:0000313" key="12">
    <source>
        <dbReference type="EMBL" id="OOY12547.1"/>
    </source>
</evidence>
<organism evidence="12 13">
    <name type="scientific">Thioclava marina</name>
    <dbReference type="NCBI Taxonomy" id="1915077"/>
    <lineage>
        <taxon>Bacteria</taxon>
        <taxon>Pseudomonadati</taxon>
        <taxon>Pseudomonadota</taxon>
        <taxon>Alphaproteobacteria</taxon>
        <taxon>Rhodobacterales</taxon>
        <taxon>Paracoccaceae</taxon>
        <taxon>Thioclava</taxon>
    </lineage>
</organism>
<comment type="caution">
    <text evidence="12">The sequence shown here is derived from an EMBL/GenBank/DDBJ whole genome shotgun (WGS) entry which is preliminary data.</text>
</comment>
<reference evidence="12 13" key="1">
    <citation type="submission" date="2016-11" db="EMBL/GenBank/DDBJ databases">
        <title>A multilocus sequence analysis scheme for characterization of bacteria in the genus Thioclava.</title>
        <authorList>
            <person name="Liu Y."/>
            <person name="Shao Z."/>
        </authorList>
    </citation>
    <scope>NUCLEOTIDE SEQUENCE [LARGE SCALE GENOMIC DNA]</scope>
    <source>
        <strain evidence="12 13">11.10-0-13</strain>
    </source>
</reference>
<evidence type="ECO:0000313" key="13">
    <source>
        <dbReference type="Proteomes" id="UP000242224"/>
    </source>
</evidence>
<feature type="domain" description="POTRA" evidence="11">
    <location>
        <begin position="43"/>
        <end position="110"/>
    </location>
</feature>
<dbReference type="Pfam" id="PF01103">
    <property type="entry name" value="Omp85"/>
    <property type="match status" value="1"/>
</dbReference>
<evidence type="ECO:0000256" key="1">
    <source>
        <dbReference type="ARBA" id="ARBA00004370"/>
    </source>
</evidence>
<sequence length="782" mass="86346">MANGLQTVLKICATRKALRASVVFPAIAMGCVAVPAIAQAQQYSFSRVVIVGNERIEPATILAFARIARNTPVTAADLNAAYQRIAGSGLFETVALTPKGSTLEITVREYPTVNVINFEGNKVVKDEVLSQVVQTKPNRVFNPAEVEADAQRLVQAYSDDGRMAARVTPKVIRRADNRVDIAFEIKEGKVTNIERITFTGNRSYSDRRLRQVLASKQAGIFRTFVKDDTFNERRIPADRQKLIDFYQQRGFMDVQVTGVSSQMTRARDAFYMTFNIVEGQKFHFDKITTTSEIDGLDPAEFDKLAKIRSGQTYSPQAIDYAVTRMEQLAIKKGVQFVRVQPQISKDQRTQSVNVTFQLVRGPRIFVQRIDIEGNTTTLDRVIRREFDTAEGDAFNPRAIQNAADRVRDTGFFSNVDVNANQGSSPDQVVVDVNVDEQPTGSLGFGASFSKSDGVGFNASLQETNFLGRGQFLGLSLGTTKDNNTSSVRFVEPRFLGRDVSFSFGASYTTTSSASNNSFDTRRISVSPAFEFPVSERGRLAVRYKAGEDSLNNVPTDSSEILQREEAEKGTQRYSGFGYTYSFSTKREQIDPRFDWRFSVSQDFWGVGGDVTGGVTSAKIQGERKVFNEEVTLRASLEGGAVHASGGTTILQRFSGSQIRGFQSYGIGPRDRSDNGGAVNDDALGGNYYWVGKVEAQFPIGFPEEYGITGGVFWDVGSVWGLDDTTGSNGVEVDDSMHIRSAVGFSIFWDSGIGPLRLNFSKAVKKESYDKTQNFDLTLSTQF</sequence>
<dbReference type="InterPro" id="IPR034746">
    <property type="entry name" value="POTRA"/>
</dbReference>
<comment type="subunit">
    <text evidence="8">Part of the Bam complex.</text>
</comment>
<dbReference type="PANTHER" id="PTHR12815:SF23">
    <property type="entry name" value="OUTER MEMBRANE PROTEIN ASSEMBLY FACTOR BAMA"/>
    <property type="match status" value="1"/>
</dbReference>
<dbReference type="InterPro" id="IPR010827">
    <property type="entry name" value="BamA/TamA_POTRA"/>
</dbReference>
<feature type="domain" description="POTRA" evidence="11">
    <location>
        <begin position="111"/>
        <end position="188"/>
    </location>
</feature>
<evidence type="ECO:0000256" key="2">
    <source>
        <dbReference type="ARBA" id="ARBA00022452"/>
    </source>
</evidence>
<evidence type="ECO:0000256" key="6">
    <source>
        <dbReference type="ARBA" id="ARBA00023136"/>
    </source>
</evidence>
<name>A0ABX3MM91_9RHOB</name>
<dbReference type="InterPro" id="IPR023707">
    <property type="entry name" value="OM_assembly_BamA"/>
</dbReference>
<dbReference type="InterPro" id="IPR000184">
    <property type="entry name" value="Bac_surfAg_D15"/>
</dbReference>
<evidence type="ECO:0000256" key="10">
    <source>
        <dbReference type="SAM" id="Phobius"/>
    </source>
</evidence>
<dbReference type="PROSITE" id="PS51779">
    <property type="entry name" value="POTRA"/>
    <property type="match status" value="3"/>
</dbReference>
<protein>
    <recommendedName>
        <fullName evidence="8 9">Outer membrane protein assembly factor BamA</fullName>
    </recommendedName>
</protein>
<feature type="domain" description="POTRA" evidence="11">
    <location>
        <begin position="364"/>
        <end position="437"/>
    </location>
</feature>
<keyword evidence="2 8" id="KW-1134">Transmembrane beta strand</keyword>
<dbReference type="Proteomes" id="UP000242224">
    <property type="component" value="Unassembled WGS sequence"/>
</dbReference>
<keyword evidence="6 8" id="KW-0472">Membrane</keyword>
<proteinExistence type="inferred from homology"/>
<dbReference type="InterPro" id="IPR039910">
    <property type="entry name" value="D15-like"/>
</dbReference>
<dbReference type="Gene3D" id="2.40.160.50">
    <property type="entry name" value="membrane protein fhac: a member of the omp85/tpsb transporter family"/>
    <property type="match status" value="1"/>
</dbReference>
<evidence type="ECO:0000259" key="11">
    <source>
        <dbReference type="PROSITE" id="PS51779"/>
    </source>
</evidence>
<dbReference type="HAMAP" id="MF_01430">
    <property type="entry name" value="OM_assembly_BamA"/>
    <property type="match status" value="1"/>
</dbReference>
<keyword evidence="10" id="KW-1133">Transmembrane helix</keyword>
<dbReference type="Pfam" id="PF07244">
    <property type="entry name" value="POTRA"/>
    <property type="match status" value="4"/>
</dbReference>
<dbReference type="NCBIfam" id="TIGR03303">
    <property type="entry name" value="OM_YaeT"/>
    <property type="match status" value="1"/>
</dbReference>
<keyword evidence="13" id="KW-1185">Reference proteome</keyword>
<keyword evidence="3 8" id="KW-0812">Transmembrane</keyword>
<dbReference type="RefSeq" id="WP_078573180.1">
    <property type="nucleotide sequence ID" value="NZ_MPZS01000001.1"/>
</dbReference>
<keyword evidence="4 8" id="KW-0732">Signal</keyword>
<evidence type="ECO:0000256" key="5">
    <source>
        <dbReference type="ARBA" id="ARBA00022737"/>
    </source>
</evidence>
<dbReference type="PANTHER" id="PTHR12815">
    <property type="entry name" value="SORTING AND ASSEMBLY MACHINERY SAMM50 PROTEIN FAMILY MEMBER"/>
    <property type="match status" value="1"/>
</dbReference>
<evidence type="ECO:0000256" key="4">
    <source>
        <dbReference type="ARBA" id="ARBA00022729"/>
    </source>
</evidence>
<dbReference type="EMBL" id="MPZS01000001">
    <property type="protein sequence ID" value="OOY12547.1"/>
    <property type="molecule type" value="Genomic_DNA"/>
</dbReference>
<evidence type="ECO:0000256" key="8">
    <source>
        <dbReference type="HAMAP-Rule" id="MF_01430"/>
    </source>
</evidence>
<accession>A0ABX3MM91</accession>
<evidence type="ECO:0000256" key="3">
    <source>
        <dbReference type="ARBA" id="ARBA00022692"/>
    </source>
</evidence>
<gene>
    <name evidence="8" type="primary">bamA</name>
    <name evidence="12" type="ORF">BMG00_01440</name>
</gene>
<dbReference type="PIRSF" id="PIRSF006076">
    <property type="entry name" value="OM_assembly_OMP85"/>
    <property type="match status" value="1"/>
</dbReference>